<dbReference type="Proteomes" id="UP000465220">
    <property type="component" value="Unassembled WGS sequence"/>
</dbReference>
<evidence type="ECO:0000313" key="4">
    <source>
        <dbReference type="EMBL" id="GFF60870.1"/>
    </source>
</evidence>
<dbReference type="InterPro" id="IPR001878">
    <property type="entry name" value="Znf_CCHC"/>
</dbReference>
<name>A0ABQ0ZQP1_ASPLE</name>
<keyword evidence="4" id="KW-0238">DNA-binding</keyword>
<proteinExistence type="predicted"/>
<feature type="domain" description="CCHC-type" evidence="3">
    <location>
        <begin position="122"/>
        <end position="137"/>
    </location>
</feature>
<dbReference type="SUPFAM" id="SSF57756">
    <property type="entry name" value="Retrovirus zinc finger-like domains"/>
    <property type="match status" value="4"/>
</dbReference>
<comment type="caution">
    <text evidence="4">The sequence shown here is derived from an EMBL/GenBank/DDBJ whole genome shotgun (WGS) entry which is preliminary data.</text>
</comment>
<dbReference type="InterPro" id="IPR036875">
    <property type="entry name" value="Znf_CCHC_sf"/>
</dbReference>
<reference evidence="4 5" key="1">
    <citation type="submission" date="2020-01" db="EMBL/GenBank/DDBJ databases">
        <title>Draft genome sequence of Aspergillus lentulus IFM 60648.</title>
        <authorList>
            <person name="Takahashi H."/>
            <person name="Yaguchi T."/>
        </authorList>
    </citation>
    <scope>NUCLEOTIDE SEQUENCE [LARGE SCALE GENOMIC DNA]</scope>
    <source>
        <strain evidence="4 5">IFM 60648</strain>
    </source>
</reference>
<evidence type="ECO:0000313" key="5">
    <source>
        <dbReference type="Proteomes" id="UP000465220"/>
    </source>
</evidence>
<evidence type="ECO:0000256" key="2">
    <source>
        <dbReference type="SAM" id="MobiDB-lite"/>
    </source>
</evidence>
<keyword evidence="1" id="KW-0863">Zinc-finger</keyword>
<feature type="domain" description="CCHC-type" evidence="3">
    <location>
        <begin position="383"/>
        <end position="398"/>
    </location>
</feature>
<keyword evidence="1" id="KW-0862">Zinc</keyword>
<feature type="region of interest" description="Disordered" evidence="2">
    <location>
        <begin position="1"/>
        <end position="26"/>
    </location>
</feature>
<accession>A0ABQ0ZQP1</accession>
<dbReference type="EMBL" id="BLKI01000001">
    <property type="protein sequence ID" value="GFF60870.1"/>
    <property type="molecule type" value="Genomic_DNA"/>
</dbReference>
<feature type="domain" description="CCHC-type" evidence="3">
    <location>
        <begin position="308"/>
        <end position="324"/>
    </location>
</feature>
<dbReference type="InterPro" id="IPR051714">
    <property type="entry name" value="Znf_CCHC_NABP"/>
</dbReference>
<feature type="domain" description="CCHC-type" evidence="3">
    <location>
        <begin position="429"/>
        <end position="444"/>
    </location>
</feature>
<feature type="region of interest" description="Disordered" evidence="2">
    <location>
        <begin position="66"/>
        <end position="93"/>
    </location>
</feature>
<feature type="domain" description="CCHC-type" evidence="3">
    <location>
        <begin position="359"/>
        <end position="374"/>
    </location>
</feature>
<keyword evidence="5" id="KW-1185">Reference proteome</keyword>
<feature type="domain" description="CCHC-type" evidence="3">
    <location>
        <begin position="452"/>
        <end position="468"/>
    </location>
</feature>
<feature type="domain" description="CCHC-type" evidence="3">
    <location>
        <begin position="405"/>
        <end position="420"/>
    </location>
</feature>
<dbReference type="GO" id="GO:0003677">
    <property type="term" value="F:DNA binding"/>
    <property type="evidence" value="ECO:0007669"/>
    <property type="project" value="UniProtKB-KW"/>
</dbReference>
<organism evidence="4 5">
    <name type="scientific">Aspergillus lentulus</name>
    <dbReference type="NCBI Taxonomy" id="293939"/>
    <lineage>
        <taxon>Eukaryota</taxon>
        <taxon>Fungi</taxon>
        <taxon>Dikarya</taxon>
        <taxon>Ascomycota</taxon>
        <taxon>Pezizomycotina</taxon>
        <taxon>Eurotiomycetes</taxon>
        <taxon>Eurotiomycetidae</taxon>
        <taxon>Eurotiales</taxon>
        <taxon>Aspergillaceae</taxon>
        <taxon>Aspergillus</taxon>
        <taxon>Aspergillus subgen. Fumigati</taxon>
    </lineage>
</organism>
<feature type="region of interest" description="Disordered" evidence="2">
    <location>
        <begin position="471"/>
        <end position="519"/>
    </location>
</feature>
<keyword evidence="1" id="KW-0479">Metal-binding</keyword>
<gene>
    <name evidence="4" type="ORF">IFM60648_00052</name>
</gene>
<dbReference type="Gene3D" id="4.10.60.10">
    <property type="entry name" value="Zinc finger, CCHC-type"/>
    <property type="match status" value="6"/>
</dbReference>
<dbReference type="Pfam" id="PF00098">
    <property type="entry name" value="zf-CCHC"/>
    <property type="match status" value="9"/>
</dbReference>
<protein>
    <submittedName>
        <fullName evidence="4">DNA-binding protein HEXBP</fullName>
    </submittedName>
</protein>
<feature type="domain" description="CCHC-type" evidence="3">
    <location>
        <begin position="335"/>
        <end position="351"/>
    </location>
</feature>
<dbReference type="SMART" id="SM00343">
    <property type="entry name" value="ZnF_C2HC"/>
    <property type="match status" value="10"/>
</dbReference>
<evidence type="ECO:0000256" key="1">
    <source>
        <dbReference type="PROSITE-ProRule" id="PRU00047"/>
    </source>
</evidence>
<evidence type="ECO:0000259" key="3">
    <source>
        <dbReference type="PROSITE" id="PS50158"/>
    </source>
</evidence>
<dbReference type="PROSITE" id="PS50158">
    <property type="entry name" value="ZF_CCHC"/>
    <property type="match status" value="10"/>
</dbReference>
<dbReference type="PANTHER" id="PTHR23002">
    <property type="entry name" value="ZINC FINGER CCHC DOMAIN CONTAINING PROTEIN"/>
    <property type="match status" value="1"/>
</dbReference>
<feature type="domain" description="CCHC-type" evidence="3">
    <location>
        <begin position="99"/>
        <end position="115"/>
    </location>
</feature>
<sequence length="519" mass="56519">MSGWNSGEADAWNTGEASGWNDDDNNGAVASSGAGTGKDNICGNVYTHLFCLAGFADENVNPISSTPAGDFGESKWGGDQSGGQFEPTFGAGGEGNDSKCRNCGGDGHFARECPEPRKGMACFNCGEEGHSKAECTKPRVFKGPCRICSKEGHPAAECPDRPPDDVPGHKTIECTENRKFDLNDIPDKLPEEAWAALKKASDERDLEDFREGLRVYSKAVPQATFVDIEKKMREENFNIYLIAMEKPVGDSISLINLQGKLNCKYVVAFYFSPKPQRANLKERWPADPEENLERLEDAGFPYDRQVPKCNNCGEMGHTARGCKEERALVERVEVKCVNCNASGHRARDCTEPRVDKFACRNCGSPEHKAADCPNPRSAEGVECKRCNEMGHFAKDCPQAPAPRTCRNCGSEDHMARDCDKPRDVSTVTCRNCDEVGHFSRDCPQKKDWSKVKCNNCGEMGHTIKRCPQAASESFGPDNNDIQANGAGDDWNIDTAAPVSNENTDGDAEAGGWSGGGGGW</sequence>
<feature type="domain" description="CCHC-type" evidence="3">
    <location>
        <begin position="145"/>
        <end position="160"/>
    </location>
</feature>